<reference evidence="2" key="1">
    <citation type="submission" date="2019-12" db="EMBL/GenBank/DDBJ databases">
        <title>Complete and draft genome sequences of new strains and members of some known species of the genus Rathayibacter isolated from plants.</title>
        <authorList>
            <person name="Tarlachkov S.V."/>
            <person name="Starodumova I.P."/>
            <person name="Dorofeeva L.V."/>
            <person name="Prisyazhnaya N.V."/>
            <person name="Leyn S."/>
            <person name="Zlamal J."/>
            <person name="Elan M."/>
            <person name="Osterman A.L."/>
            <person name="Nadler S."/>
            <person name="Subbotin S.A."/>
            <person name="Evtushenko L.I."/>
        </authorList>
    </citation>
    <scope>NUCLEOTIDE SEQUENCE [LARGE SCALE GENOMIC DNA]</scope>
    <source>
        <strain evidence="2">VKM Ac-2761</strain>
    </source>
</reference>
<dbReference type="Proteomes" id="UP000465031">
    <property type="component" value="Chromosome"/>
</dbReference>
<dbReference type="EMBL" id="CP047186">
    <property type="protein sequence ID" value="QHC56534.1"/>
    <property type="molecule type" value="Genomic_DNA"/>
</dbReference>
<dbReference type="SUPFAM" id="SSF141571">
    <property type="entry name" value="Pentapeptide repeat-like"/>
    <property type="match status" value="1"/>
</dbReference>
<dbReference type="PANTHER" id="PTHR14136:SF37">
    <property type="entry name" value="PENTAPEPTIDE REPEAT-CONTAINING PROTEIN"/>
    <property type="match status" value="1"/>
</dbReference>
<protein>
    <submittedName>
        <fullName evidence="1">Pentapeptide repeat-containing protein</fullName>
    </submittedName>
</protein>
<evidence type="ECO:0000313" key="1">
    <source>
        <dbReference type="EMBL" id="QHC56534.1"/>
    </source>
</evidence>
<dbReference type="RefSeq" id="WP_132505036.1">
    <property type="nucleotide sequence ID" value="NZ_CP047186.1"/>
</dbReference>
<dbReference type="Gene3D" id="2.160.20.80">
    <property type="entry name" value="E3 ubiquitin-protein ligase SopA"/>
    <property type="match status" value="1"/>
</dbReference>
<dbReference type="InterPro" id="IPR051082">
    <property type="entry name" value="Pentapeptide-BTB/POZ_domain"/>
</dbReference>
<dbReference type="KEGG" id="rte:GSU10_13445"/>
<sequence length="287" mass="30522">MTSRTRVELGRRADLGADCANCFGLCCVALAFSRSADFPVDKPAGDPCVHLDGEDACTIHRRLRPEGFAGCTVFDCFGAGQKVSAQTFGGVSWRADPVVRERMFAVFPLMRRLHELLWYLDVALALPGGDAALRRALDERFAAVHERTLGDAEAVLAVDVDAEYGASRPLLITASAAARAGVGPAGRRRGRRVQPGADLVGAPLAGADLRGADLRGALLIAADLRRADLGRCDVLGVDLRDADVSGAELAEAIYLTQAQVNSARGDDTTTLPPHFEYPSHWGSALAR</sequence>
<dbReference type="AlphaFoldDB" id="A0AAE6RN73"/>
<dbReference type="InterPro" id="IPR001646">
    <property type="entry name" value="5peptide_repeat"/>
</dbReference>
<gene>
    <name evidence="1" type="ORF">GSU10_13445</name>
</gene>
<name>A0AAE6RN73_9MICO</name>
<evidence type="ECO:0000313" key="2">
    <source>
        <dbReference type="Proteomes" id="UP000465031"/>
    </source>
</evidence>
<dbReference type="PANTHER" id="PTHR14136">
    <property type="entry name" value="BTB_POZ DOMAIN-CONTAINING PROTEIN KCTD9"/>
    <property type="match status" value="1"/>
</dbReference>
<dbReference type="Pfam" id="PF00805">
    <property type="entry name" value="Pentapeptide"/>
    <property type="match status" value="1"/>
</dbReference>
<proteinExistence type="predicted"/>
<organism evidence="1 2">
    <name type="scientific">Rathayibacter tanaceti</name>
    <dbReference type="NCBI Taxonomy" id="1671680"/>
    <lineage>
        <taxon>Bacteria</taxon>
        <taxon>Bacillati</taxon>
        <taxon>Actinomycetota</taxon>
        <taxon>Actinomycetes</taxon>
        <taxon>Micrococcales</taxon>
        <taxon>Microbacteriaceae</taxon>
        <taxon>Rathayibacter</taxon>
    </lineage>
</organism>
<accession>A0AAE6RN73</accession>